<dbReference type="PANTHER" id="PTHR43290:SF2">
    <property type="entry name" value="MEVALONATE KINASE"/>
    <property type="match status" value="1"/>
</dbReference>
<evidence type="ECO:0000256" key="2">
    <source>
        <dbReference type="ARBA" id="ARBA00022516"/>
    </source>
</evidence>
<proteinExistence type="predicted"/>
<dbReference type="STRING" id="28885.EI16_10565"/>
<accession>A0A067A2Y9</accession>
<dbReference type="PANTHER" id="PTHR43290">
    <property type="entry name" value="MEVALONATE KINASE"/>
    <property type="match status" value="1"/>
</dbReference>
<dbReference type="InterPro" id="IPR006204">
    <property type="entry name" value="GHMP_kinase_N_dom"/>
</dbReference>
<dbReference type="GO" id="GO:0004496">
    <property type="term" value="F:mevalonate kinase activity"/>
    <property type="evidence" value="ECO:0007669"/>
    <property type="project" value="InterPro"/>
</dbReference>
<reference evidence="11 12" key="1">
    <citation type="submission" date="2014-04" db="EMBL/GenBank/DDBJ databases">
        <title>Draft genome sequence of Hydrogenovibrio marinus MH-110, a model organism for aerobic H2 metabolism.</title>
        <authorList>
            <person name="Cha H.J."/>
            <person name="Jo B.H."/>
            <person name="Hwang B.H."/>
        </authorList>
    </citation>
    <scope>NUCLEOTIDE SEQUENCE [LARGE SCALE GENOMIC DNA]</scope>
    <source>
        <strain evidence="11 12">MH-110</strain>
    </source>
</reference>
<dbReference type="SUPFAM" id="SSF54211">
    <property type="entry name" value="Ribosomal protein S5 domain 2-like"/>
    <property type="match status" value="1"/>
</dbReference>
<dbReference type="InterPro" id="IPR014721">
    <property type="entry name" value="Ribsml_uS5_D2-typ_fold_subgr"/>
</dbReference>
<dbReference type="GO" id="GO:0019287">
    <property type="term" value="P:isopentenyl diphosphate biosynthetic process, mevalonate pathway"/>
    <property type="evidence" value="ECO:0007669"/>
    <property type="project" value="UniProtKB-UniPathway"/>
</dbReference>
<evidence type="ECO:0000256" key="7">
    <source>
        <dbReference type="ARBA" id="ARBA00022842"/>
    </source>
</evidence>
<evidence type="ECO:0000259" key="10">
    <source>
        <dbReference type="Pfam" id="PF00288"/>
    </source>
</evidence>
<keyword evidence="8" id="KW-0443">Lipid metabolism</keyword>
<feature type="domain" description="GHMP kinase N-terminal" evidence="10">
    <location>
        <begin position="100"/>
        <end position="186"/>
    </location>
</feature>
<evidence type="ECO:0000256" key="3">
    <source>
        <dbReference type="ARBA" id="ARBA00022679"/>
    </source>
</evidence>
<dbReference type="Gene3D" id="3.30.70.890">
    <property type="entry name" value="GHMP kinase, C-terminal domain"/>
    <property type="match status" value="1"/>
</dbReference>
<dbReference type="Pfam" id="PF00288">
    <property type="entry name" value="GHMP_kinases_N"/>
    <property type="match status" value="1"/>
</dbReference>
<keyword evidence="6" id="KW-0067">ATP-binding</keyword>
<organism evidence="11 12">
    <name type="scientific">Hydrogenovibrio marinus</name>
    <dbReference type="NCBI Taxonomy" id="28885"/>
    <lineage>
        <taxon>Bacteria</taxon>
        <taxon>Pseudomonadati</taxon>
        <taxon>Pseudomonadota</taxon>
        <taxon>Gammaproteobacteria</taxon>
        <taxon>Thiotrichales</taxon>
        <taxon>Piscirickettsiaceae</taxon>
        <taxon>Hydrogenovibrio</taxon>
    </lineage>
</organism>
<dbReference type="RefSeq" id="WP_029907610.1">
    <property type="nucleotide sequence ID" value="NZ_AP020335.1"/>
</dbReference>
<comment type="pathway">
    <text evidence="9">Isoprenoid biosynthesis; isopentenyl diphosphate biosynthesis via mevalonate pathway; isopentenyl diphosphate from (R)-mevalonate: step 1/3.</text>
</comment>
<dbReference type="InterPro" id="IPR020568">
    <property type="entry name" value="Ribosomal_Su5_D2-typ_SF"/>
</dbReference>
<dbReference type="AlphaFoldDB" id="A0A067A2Y9"/>
<dbReference type="InterPro" id="IPR036554">
    <property type="entry name" value="GHMP_kinase_C_sf"/>
</dbReference>
<dbReference type="SUPFAM" id="SSF55060">
    <property type="entry name" value="GHMP Kinase, C-terminal domain"/>
    <property type="match status" value="1"/>
</dbReference>
<evidence type="ECO:0000313" key="11">
    <source>
        <dbReference type="EMBL" id="KDN96685.1"/>
    </source>
</evidence>
<gene>
    <name evidence="11" type="ORF">EI16_10565</name>
</gene>
<evidence type="ECO:0000256" key="4">
    <source>
        <dbReference type="ARBA" id="ARBA00022741"/>
    </source>
</evidence>
<dbReference type="GO" id="GO:0005829">
    <property type="term" value="C:cytosol"/>
    <property type="evidence" value="ECO:0007669"/>
    <property type="project" value="TreeGrafter"/>
</dbReference>
<dbReference type="EMBL" id="JMIU01000001">
    <property type="protein sequence ID" value="KDN96685.1"/>
    <property type="molecule type" value="Genomic_DNA"/>
</dbReference>
<keyword evidence="12" id="KW-1185">Reference proteome</keyword>
<comment type="caution">
    <text evidence="11">The sequence shown here is derived from an EMBL/GenBank/DDBJ whole genome shotgun (WGS) entry which is preliminary data.</text>
</comment>
<evidence type="ECO:0000313" key="12">
    <source>
        <dbReference type="Proteomes" id="UP000027341"/>
    </source>
</evidence>
<keyword evidence="1" id="KW-0963">Cytoplasm</keyword>
<evidence type="ECO:0000256" key="8">
    <source>
        <dbReference type="ARBA" id="ARBA00023098"/>
    </source>
</evidence>
<sequence>MKTLCKAPAKLILSGEHAVVNECPAISMAIDLPMFCEVTSEAIDTHQVPFVEIELVDCHQKHAFPFAIWQQMAIDIESRYQLFESGAMSIRSVLKQPVDLVLTTLHHFHHHFKLQSMHWDIKIYGHGLLGKGLGSSAAVIISLLHSLFKHHHKAINTVEILSLAKAIESRQHGHSSGIDPTTIFQGGLLYYLQHKPFQPLTPHKFNAWLIDTGTPESTTGQVVNHVKSRFPAEHPIWNHFTQITEDIRNAWQDQDSFSLKESIQKNQTLLEEIGIVPDKVKHFIKELEQNPDQVAKMCGAGNHKGQNGGVLLCLSPLPPLELCNRYGYNCIAINLSQKGSHCELV</sequence>
<keyword evidence="3" id="KW-0808">Transferase</keyword>
<dbReference type="GO" id="GO:0005524">
    <property type="term" value="F:ATP binding"/>
    <property type="evidence" value="ECO:0007669"/>
    <property type="project" value="UniProtKB-KW"/>
</dbReference>
<evidence type="ECO:0000256" key="9">
    <source>
        <dbReference type="ARBA" id="ARBA00029438"/>
    </source>
</evidence>
<dbReference type="InterPro" id="IPR006205">
    <property type="entry name" value="Mev_gal_kin"/>
</dbReference>
<name>A0A067A2Y9_HYDMR</name>
<keyword evidence="7" id="KW-0460">Magnesium</keyword>
<evidence type="ECO:0000256" key="5">
    <source>
        <dbReference type="ARBA" id="ARBA00022777"/>
    </source>
</evidence>
<evidence type="ECO:0000256" key="6">
    <source>
        <dbReference type="ARBA" id="ARBA00022840"/>
    </source>
</evidence>
<evidence type="ECO:0000256" key="1">
    <source>
        <dbReference type="ARBA" id="ARBA00022490"/>
    </source>
</evidence>
<dbReference type="Proteomes" id="UP000027341">
    <property type="component" value="Unassembled WGS sequence"/>
</dbReference>
<dbReference type="UniPathway" id="UPA00057">
    <property type="reaction ID" value="UER00098"/>
</dbReference>
<keyword evidence="5" id="KW-0418">Kinase</keyword>
<keyword evidence="2" id="KW-0444">Lipid biosynthesis</keyword>
<keyword evidence="4" id="KW-0547">Nucleotide-binding</keyword>
<dbReference type="Gene3D" id="3.30.230.10">
    <property type="match status" value="1"/>
</dbReference>
<dbReference type="PRINTS" id="PR00959">
    <property type="entry name" value="MEVGALKINASE"/>
</dbReference>
<protein>
    <recommendedName>
        <fullName evidence="10">GHMP kinase N-terminal domain-containing protein</fullName>
    </recommendedName>
</protein>